<gene>
    <name evidence="1" type="ORF">O6P37_12865</name>
</gene>
<dbReference type="EMBL" id="JAPZPY010000004">
    <property type="protein sequence ID" value="MCZ8379758.1"/>
    <property type="molecule type" value="Genomic_DNA"/>
</dbReference>
<evidence type="ECO:0000313" key="1">
    <source>
        <dbReference type="EMBL" id="MCZ8379758.1"/>
    </source>
</evidence>
<accession>A0ABT4PT88</accession>
<dbReference type="RefSeq" id="WP_269894414.1">
    <property type="nucleotide sequence ID" value="NZ_JAPZPY010000004.1"/>
</dbReference>
<organism evidence="1 2">
    <name type="scientific">Mycobacterium hippophais</name>
    <dbReference type="NCBI Taxonomy" id="3016340"/>
    <lineage>
        <taxon>Bacteria</taxon>
        <taxon>Bacillati</taxon>
        <taxon>Actinomycetota</taxon>
        <taxon>Actinomycetes</taxon>
        <taxon>Mycobacteriales</taxon>
        <taxon>Mycobacteriaceae</taxon>
        <taxon>Mycobacterium</taxon>
    </lineage>
</organism>
<sequence length="136" mass="15670">MKKLLEIFLRHFEFLYADPRYRFTDSRTHAPNASLTVSGPDVTWWITLDRGQLELSVAPTRLPGDSFWISLIRQYVRGDDDIRYLSAGDEIDWARENVGQIERLFSEASDVEAVTHTLADLRRENGEKRWGPAAST</sequence>
<proteinExistence type="predicted"/>
<dbReference type="Proteomes" id="UP001142153">
    <property type="component" value="Unassembled WGS sequence"/>
</dbReference>
<evidence type="ECO:0000313" key="2">
    <source>
        <dbReference type="Proteomes" id="UP001142153"/>
    </source>
</evidence>
<comment type="caution">
    <text evidence="1">The sequence shown here is derived from an EMBL/GenBank/DDBJ whole genome shotgun (WGS) entry which is preliminary data.</text>
</comment>
<reference evidence="1" key="1">
    <citation type="submission" date="2022-12" db="EMBL/GenBank/DDBJ databases">
        <authorList>
            <person name="Deng Y."/>
            <person name="Zhang Y.-Q."/>
        </authorList>
    </citation>
    <scope>NUCLEOTIDE SEQUENCE</scope>
    <source>
        <strain evidence="1">CPCC 205372</strain>
    </source>
</reference>
<name>A0ABT4PT88_9MYCO</name>
<protein>
    <submittedName>
        <fullName evidence="1">Uncharacterized protein</fullName>
    </submittedName>
</protein>
<keyword evidence="2" id="KW-1185">Reference proteome</keyword>